<keyword evidence="3" id="KW-0808">Transferase</keyword>
<evidence type="ECO:0000313" key="3">
    <source>
        <dbReference type="EMBL" id="AFZ79466.1"/>
    </source>
</evidence>
<evidence type="ECO:0000259" key="2">
    <source>
        <dbReference type="PROSITE" id="PS50878"/>
    </source>
</evidence>
<dbReference type="KEGG" id="beq:BEWA_023150"/>
<accession>L0AWS4</accession>
<dbReference type="InterPro" id="IPR043502">
    <property type="entry name" value="DNA/RNA_pol_sf"/>
</dbReference>
<protein>
    <submittedName>
        <fullName evidence="3">Reverse transcriptase domain containing protein</fullName>
        <ecNumber evidence="3">2.7.7.49</ecNumber>
    </submittedName>
</protein>
<dbReference type="PANTHER" id="PTHR35450">
    <property type="entry name" value="REVERSE TRANSCRIPTASE DOMAIN-CONTAINING PROTEIN"/>
    <property type="match status" value="1"/>
</dbReference>
<dbReference type="VEuPathDB" id="PiroplasmaDB:BEWA_023150"/>
<dbReference type="OrthoDB" id="2192661at2759"/>
<reference evidence="3 4" key="1">
    <citation type="journal article" date="2012" name="BMC Genomics">
        <title>Comparative genomic analysis and phylogenetic position of Theileria equi.</title>
        <authorList>
            <person name="Kappmeyer L.S."/>
            <person name="Thiagarajan M."/>
            <person name="Herndon D.R."/>
            <person name="Ramsay J.D."/>
            <person name="Caler E."/>
            <person name="Djikeng A."/>
            <person name="Gillespie J.J."/>
            <person name="Lau A.O."/>
            <person name="Roalson E.H."/>
            <person name="Silva J.C."/>
            <person name="Silva M.G."/>
            <person name="Suarez C.E."/>
            <person name="Ueti M.W."/>
            <person name="Nene V.M."/>
            <person name="Mealey R.H."/>
            <person name="Knowles D.P."/>
            <person name="Brayton K.A."/>
        </authorList>
    </citation>
    <scope>NUCLEOTIDE SEQUENCE [LARGE SCALE GENOMIC DNA]</scope>
    <source>
        <strain evidence="3 4">WA</strain>
    </source>
</reference>
<name>L0AWS4_THEEQ</name>
<feature type="region of interest" description="Disordered" evidence="1">
    <location>
        <begin position="62"/>
        <end position="103"/>
    </location>
</feature>
<dbReference type="GO" id="GO:0003964">
    <property type="term" value="F:RNA-directed DNA polymerase activity"/>
    <property type="evidence" value="ECO:0007669"/>
    <property type="project" value="UniProtKB-KW"/>
</dbReference>
<evidence type="ECO:0000256" key="1">
    <source>
        <dbReference type="SAM" id="MobiDB-lite"/>
    </source>
</evidence>
<feature type="region of interest" description="Disordered" evidence="1">
    <location>
        <begin position="147"/>
        <end position="166"/>
    </location>
</feature>
<dbReference type="EMBL" id="CP001669">
    <property type="protein sequence ID" value="AFZ79466.1"/>
    <property type="molecule type" value="Genomic_DNA"/>
</dbReference>
<dbReference type="eggNOG" id="KOG1075">
    <property type="taxonomic scope" value="Eukaryota"/>
</dbReference>
<sequence length="1314" mass="153406">MCDDDTQMLIVTSENSTTEAESASSEAFWTPMEISEEEDDQMEIIDLTPPNYQADEVEILLTGTPPSPSDNSIRVLEPKEVNSQLPEDSSPIEEPGSSDRTSCFTDEEEFCNNAAQDRLTRAPGEMQCGPEYNQNNYLNKQVATCTTTQNRQGNKRPSKQQRKENENNKIIALKVMLDGTDEPEKIWPACVLHKVQQSLGKVPKFGWQHIHEAYKARFSNDIDLEKLQDLARKGLRNNLHLKLPSDEELMLRADELPENSLKELRRKINIKEDINRKLVLMEQYEIEEAERTYKIYSQRFQETTFQYILDELGSYLLEISNQPRDFSEATRILQAVQLSYHHVTYKEWEPSNWKENMEFKIAGFKYTKELIDREELYDLSREERGRAIQYMKNKGKILENPQHRLEEKVALDNNILIYQTKIDRSEERIQFNLDNSNFEKNTKKFFRNLLNQGQSRDHPSPVEMEIHWSPVWDARTINPEKFERYLYLNPTVVREEKDFISEEEFYEIIKGLPDWKACGVDGVYNFFIKRTTHLHPFLYKLTKQACMEPHKIPQWFGKGITYLIKKSDETTPSNYRPITCMSNLYKLVTKCVYRVLIGIVQERRLLSEAQLATVKGVQGAKEQALLNIAINRAHKNNLKTSWLDIRKAFDSIDHKYLHAVLDHLNIPDWITNFIKHITSGWTIDVRCGKEPIMVKKVTRGILQGDSLSPLLFVLCMDPLSKILHSVYPTVKGKIGEKQEHGLNHLLFMDDIKLFAETDEILKKMTDEVKMFCEASGLEINREKSATNSPLCEDTAVLLEGSAMYKYLGIMEDRSSIPSLESWEKIRAEILARVEKLAKTKLNGRNMFKAINMFALSLLNYYTGLLRLLPDDFEALDLDIRKILVKHRIHYLNASPERLYLKRDQCGRGLASATFRSEKMLLTFWDTLRKGSETSTRRALIMQIENEDLTHMSRIEGFVRRKYENVNNGGLRIGDDNINEMQRRSLFHSLSQKRCHPIFFKQLNGDNLIDRKESALWLTHGNISARDEAAYCALQDRNIFMGNYDKCKHCKGATATVDHLATCCERKLAFDYTRRHNEVLKCVSLHLCRMFNLIKRKKIKGYVMQETVTDGTNELRIDTAVKTDARITNNRPDIQLYDRRNKRIFIVEVGITCPTKVSDTEYYKQRKYDVLAKELCCIHNMPACTIPILYSWDGLVTKYHAKHLEKIAVPIKIRAYMQTRVLRTTLDSVTHDRRRGVEEREPEEKLEDIFERFLGNLDKEEKPLEEEEVENELEFSRDRVIRIRKKIKRRRTAASRRSEGPQNLRKIRRIYKGRN</sequence>
<evidence type="ECO:0000313" key="4">
    <source>
        <dbReference type="Proteomes" id="UP000031512"/>
    </source>
</evidence>
<dbReference type="CDD" id="cd01650">
    <property type="entry name" value="RT_nLTR_like"/>
    <property type="match status" value="1"/>
</dbReference>
<feature type="compositionally biased region" description="Low complexity" evidence="1">
    <location>
        <begin position="12"/>
        <end position="27"/>
    </location>
</feature>
<keyword evidence="3" id="KW-0548">Nucleotidyltransferase</keyword>
<dbReference type="RefSeq" id="XP_004829132.1">
    <property type="nucleotide sequence ID" value="XM_004829075.1"/>
</dbReference>
<dbReference type="Proteomes" id="UP000031512">
    <property type="component" value="Chromosome 1"/>
</dbReference>
<feature type="domain" description="Reverse transcriptase" evidence="2">
    <location>
        <begin position="545"/>
        <end position="811"/>
    </location>
</feature>
<proteinExistence type="predicted"/>
<dbReference type="InterPro" id="IPR000477">
    <property type="entry name" value="RT_dom"/>
</dbReference>
<feature type="region of interest" description="Disordered" evidence="1">
    <location>
        <begin position="1"/>
        <end position="38"/>
    </location>
</feature>
<dbReference type="PANTHER" id="PTHR35450:SF2">
    <property type="entry name" value="REVERSE TRANSCRIPTASE DOMAIN-CONTAINING PROTEIN"/>
    <property type="match status" value="1"/>
</dbReference>
<dbReference type="EC" id="2.7.7.49" evidence="3"/>
<dbReference type="Pfam" id="PF00078">
    <property type="entry name" value="RVT_1"/>
    <property type="match status" value="1"/>
</dbReference>
<dbReference type="PROSITE" id="PS50878">
    <property type="entry name" value="RT_POL"/>
    <property type="match status" value="1"/>
</dbReference>
<keyword evidence="4" id="KW-1185">Reference proteome</keyword>
<dbReference type="GeneID" id="15805973"/>
<dbReference type="SUPFAM" id="SSF56672">
    <property type="entry name" value="DNA/RNA polymerases"/>
    <property type="match status" value="1"/>
</dbReference>
<organism evidence="3 4">
    <name type="scientific">Theileria equi strain WA</name>
    <dbReference type="NCBI Taxonomy" id="1537102"/>
    <lineage>
        <taxon>Eukaryota</taxon>
        <taxon>Sar</taxon>
        <taxon>Alveolata</taxon>
        <taxon>Apicomplexa</taxon>
        <taxon>Aconoidasida</taxon>
        <taxon>Piroplasmida</taxon>
        <taxon>Theileriidae</taxon>
        <taxon>Theileria</taxon>
    </lineage>
</organism>
<dbReference type="STRING" id="1537102.L0AWS4"/>
<gene>
    <name evidence="3" type="ORF">BEWA_023150</name>
</gene>
<keyword evidence="3" id="KW-0695">RNA-directed DNA polymerase</keyword>